<protein>
    <submittedName>
        <fullName evidence="2">Phosphate-selective porin</fullName>
    </submittedName>
</protein>
<evidence type="ECO:0000313" key="3">
    <source>
        <dbReference type="Proteomes" id="UP000184513"/>
    </source>
</evidence>
<organism evidence="2 3">
    <name type="scientific">Cyclobacterium lianum</name>
    <dbReference type="NCBI Taxonomy" id="388280"/>
    <lineage>
        <taxon>Bacteria</taxon>
        <taxon>Pseudomonadati</taxon>
        <taxon>Bacteroidota</taxon>
        <taxon>Cytophagia</taxon>
        <taxon>Cytophagales</taxon>
        <taxon>Cyclobacteriaceae</taxon>
        <taxon>Cyclobacterium</taxon>
    </lineage>
</organism>
<reference evidence="2 3" key="1">
    <citation type="submission" date="2016-11" db="EMBL/GenBank/DDBJ databases">
        <authorList>
            <person name="Jaros S."/>
            <person name="Januszkiewicz K."/>
            <person name="Wedrychowicz H."/>
        </authorList>
    </citation>
    <scope>NUCLEOTIDE SEQUENCE [LARGE SCALE GENOMIC DNA]</scope>
    <source>
        <strain evidence="2 3">CGMCC 1.6102</strain>
    </source>
</reference>
<dbReference type="STRING" id="388280.SAMN04488057_104421"/>
<dbReference type="InterPro" id="IPR010870">
    <property type="entry name" value="Porin_O/P"/>
</dbReference>
<name>A0A1M7MPP3_9BACT</name>
<accession>A0A1M7MPP3</accession>
<dbReference type="Gene3D" id="2.40.160.10">
    <property type="entry name" value="Porin"/>
    <property type="match status" value="1"/>
</dbReference>
<feature type="signal peptide" evidence="1">
    <location>
        <begin position="1"/>
        <end position="19"/>
    </location>
</feature>
<dbReference type="InterPro" id="IPR023614">
    <property type="entry name" value="Porin_dom_sf"/>
</dbReference>
<gene>
    <name evidence="2" type="ORF">SAMN04488057_104421</name>
</gene>
<evidence type="ECO:0000313" key="2">
    <source>
        <dbReference type="EMBL" id="SHM92981.1"/>
    </source>
</evidence>
<feature type="chain" id="PRO_5013201141" evidence="1">
    <location>
        <begin position="20"/>
        <end position="399"/>
    </location>
</feature>
<keyword evidence="1" id="KW-0732">Signal</keyword>
<keyword evidence="3" id="KW-1185">Reference proteome</keyword>
<dbReference type="RefSeq" id="WP_073094170.1">
    <property type="nucleotide sequence ID" value="NZ_FRCY01000004.1"/>
</dbReference>
<dbReference type="Proteomes" id="UP000184513">
    <property type="component" value="Unassembled WGS sequence"/>
</dbReference>
<sequence length="399" mass="46143">MKNKIWLFFIVGLPHFAFAVPGENDSIPKQTVRYGSRGFQFSSADGKYQLNFGGRLQFRFATPSDQDPITYDDFFEQKQNLFKINRARLKVGGHAYQPWLKYYFEYELGASRLLDFRVMVEKWPWLSFKVGQWKSEYSRERVISSGNQQMMERSIINRPFTLDRQQGVTIYGRWDGGGLADFNYHLMVLTGAGIGARNNDDEKLMYSGRLQWNILGDGVAMSGSALTHYKRPVASLAWAGATNTSQYTRYSSQGGGQLVGFEGSNAGQYQIDQYLLESTLKYKSFSWHSEFHRKSIFDNQLLELTKLQGWFVQGGFILNPQAIDKKKPLLELASRYAFFQPNRALQRNNEEEISLAFNCFFSGHQNKLTADITHFDFEQKSVNREASGWRFRIQYDFSF</sequence>
<dbReference type="Pfam" id="PF07396">
    <property type="entry name" value="Porin_O_P"/>
    <property type="match status" value="1"/>
</dbReference>
<dbReference type="AlphaFoldDB" id="A0A1M7MPP3"/>
<proteinExistence type="predicted"/>
<dbReference type="OrthoDB" id="5442696at2"/>
<evidence type="ECO:0000256" key="1">
    <source>
        <dbReference type="SAM" id="SignalP"/>
    </source>
</evidence>
<dbReference type="EMBL" id="FRCY01000004">
    <property type="protein sequence ID" value="SHM92981.1"/>
    <property type="molecule type" value="Genomic_DNA"/>
</dbReference>